<dbReference type="Proteomes" id="UP000632535">
    <property type="component" value="Unassembled WGS sequence"/>
</dbReference>
<sequence>MPGPRLEAQIDQWRAYVRRRQAISAADVEEMEDHLRAQVDDLAVTGLDEDEAFLVAVKRMGNLDAVSREFAREHSDRLWKQLVLVPEHPDAGGDGVGASRWRELAVVLALAVGAGLAVKVALGFVDGPGDEMVLARNASLLVLPFLAGYFAWKRRATLRVVAAVVAPAAVLAVVLNAYPFVPAGSTEVLAVLHAPVVGWTLVGVVYVAGRWRSDAGRMDFVRFTGELVVYVTLLALGGGVLVGLTAGIFGIVGIDLEPVLEDWILPVCVPGALVVAAWLVEAKKSVVENIAPVLTKVFTPLTVVMLLSVLPVLLGGGDLVAVDRGLLILMDAILVLVLCLLLYSISARDSLAPPGFFDVLQLVLVVAALAVDGVMLTAMLTRIAEFGLSPNKVAALGLNLVLLAHLVGAAWRALGFLRGRRGFASVERWQTRYLPAYGIWAAVVVVVFPPLFGFA</sequence>
<feature type="transmembrane region" description="Helical" evidence="1">
    <location>
        <begin position="104"/>
        <end position="122"/>
    </location>
</feature>
<dbReference type="EMBL" id="BMDG01000005">
    <property type="protein sequence ID" value="GGI08065.1"/>
    <property type="molecule type" value="Genomic_DNA"/>
</dbReference>
<feature type="transmembrane region" description="Helical" evidence="1">
    <location>
        <begin position="434"/>
        <end position="452"/>
    </location>
</feature>
<keyword evidence="1" id="KW-1133">Transmembrane helix</keyword>
<evidence type="ECO:0008006" key="4">
    <source>
        <dbReference type="Google" id="ProtNLM"/>
    </source>
</evidence>
<gene>
    <name evidence="2" type="ORF">GCM10007368_19310</name>
</gene>
<organism evidence="2 3">
    <name type="scientific">Isoptericola cucumis</name>
    <dbReference type="NCBI Taxonomy" id="1776856"/>
    <lineage>
        <taxon>Bacteria</taxon>
        <taxon>Bacillati</taxon>
        <taxon>Actinomycetota</taxon>
        <taxon>Actinomycetes</taxon>
        <taxon>Micrococcales</taxon>
        <taxon>Promicromonosporaceae</taxon>
        <taxon>Isoptericola</taxon>
    </lineage>
</organism>
<feature type="transmembrane region" description="Helical" evidence="1">
    <location>
        <begin position="326"/>
        <end position="347"/>
    </location>
</feature>
<keyword evidence="3" id="KW-1185">Reference proteome</keyword>
<dbReference type="RefSeq" id="WP_188523454.1">
    <property type="nucleotide sequence ID" value="NZ_BMDG01000005.1"/>
</dbReference>
<evidence type="ECO:0000313" key="2">
    <source>
        <dbReference type="EMBL" id="GGI08065.1"/>
    </source>
</evidence>
<evidence type="ECO:0000256" key="1">
    <source>
        <dbReference type="SAM" id="Phobius"/>
    </source>
</evidence>
<dbReference type="InterPro" id="IPR047928">
    <property type="entry name" value="Perm_prefix_1"/>
</dbReference>
<keyword evidence="1" id="KW-0472">Membrane</keyword>
<feature type="transmembrane region" description="Helical" evidence="1">
    <location>
        <begin position="359"/>
        <end position="381"/>
    </location>
</feature>
<feature type="transmembrane region" description="Helical" evidence="1">
    <location>
        <begin position="293"/>
        <end position="314"/>
    </location>
</feature>
<accession>A0ABQ2B532</accession>
<feature type="transmembrane region" description="Helical" evidence="1">
    <location>
        <begin position="228"/>
        <end position="251"/>
    </location>
</feature>
<evidence type="ECO:0000313" key="3">
    <source>
        <dbReference type="Proteomes" id="UP000632535"/>
    </source>
</evidence>
<feature type="transmembrane region" description="Helical" evidence="1">
    <location>
        <begin position="393"/>
        <end position="414"/>
    </location>
</feature>
<dbReference type="NCBIfam" id="NF038403">
    <property type="entry name" value="perm_prefix_1"/>
    <property type="match status" value="1"/>
</dbReference>
<feature type="transmembrane region" description="Helical" evidence="1">
    <location>
        <begin position="159"/>
        <end position="178"/>
    </location>
</feature>
<protein>
    <recommendedName>
        <fullName evidence="4">DUF4153 domain-containing protein</fullName>
    </recommendedName>
</protein>
<keyword evidence="1" id="KW-0812">Transmembrane</keyword>
<name>A0ABQ2B532_9MICO</name>
<feature type="transmembrane region" description="Helical" evidence="1">
    <location>
        <begin position="190"/>
        <end position="208"/>
    </location>
</feature>
<proteinExistence type="predicted"/>
<comment type="caution">
    <text evidence="2">The sequence shown here is derived from an EMBL/GenBank/DDBJ whole genome shotgun (WGS) entry which is preliminary data.</text>
</comment>
<reference evidence="3" key="1">
    <citation type="journal article" date="2019" name="Int. J. Syst. Evol. Microbiol.">
        <title>The Global Catalogue of Microorganisms (GCM) 10K type strain sequencing project: providing services to taxonomists for standard genome sequencing and annotation.</title>
        <authorList>
            <consortium name="The Broad Institute Genomics Platform"/>
            <consortium name="The Broad Institute Genome Sequencing Center for Infectious Disease"/>
            <person name="Wu L."/>
            <person name="Ma J."/>
        </authorList>
    </citation>
    <scope>NUCLEOTIDE SEQUENCE [LARGE SCALE GENOMIC DNA]</scope>
    <source>
        <strain evidence="3">CCM 8653</strain>
    </source>
</reference>
<feature type="transmembrane region" description="Helical" evidence="1">
    <location>
        <begin position="263"/>
        <end position="281"/>
    </location>
</feature>
<feature type="transmembrane region" description="Helical" evidence="1">
    <location>
        <begin position="134"/>
        <end position="152"/>
    </location>
</feature>